<protein>
    <submittedName>
        <fullName evidence="1">Short-chain dehydrogenase/reductase SDR</fullName>
    </submittedName>
</protein>
<evidence type="ECO:0000313" key="2">
    <source>
        <dbReference type="Proteomes" id="UP000054870"/>
    </source>
</evidence>
<comment type="caution">
    <text evidence="1">The sequence shown here is derived from an EMBL/GenBank/DDBJ whole genome shotgun (WGS) entry which is preliminary data.</text>
</comment>
<proteinExistence type="predicted"/>
<reference evidence="1" key="1">
    <citation type="submission" date="2016-01" db="EMBL/GenBank/DDBJ databases">
        <authorList>
            <person name="Peeters C."/>
        </authorList>
    </citation>
    <scope>NUCLEOTIDE SEQUENCE [LARGE SCALE GENOMIC DNA]</scope>
    <source>
        <strain evidence="1">LMG 29318</strain>
    </source>
</reference>
<keyword evidence="2" id="KW-1185">Reference proteome</keyword>
<gene>
    <name evidence="1" type="ORF">AWB75_03356</name>
</gene>
<name>A0A158BEB0_9BURK</name>
<sequence>MTRGLRRNPLINGRAPQIAERGGARRCTLKAIAERNAYVAAETESWKALASSTDFATCMSGSDSAIERARHASRTLPVSARRVASAESAL</sequence>
<accession>A0A158BEB0</accession>
<organism evidence="1 2">
    <name type="scientific">Caballeronia catudaia</name>
    <dbReference type="NCBI Taxonomy" id="1777136"/>
    <lineage>
        <taxon>Bacteria</taxon>
        <taxon>Pseudomonadati</taxon>
        <taxon>Pseudomonadota</taxon>
        <taxon>Betaproteobacteria</taxon>
        <taxon>Burkholderiales</taxon>
        <taxon>Burkholderiaceae</taxon>
        <taxon>Caballeronia</taxon>
    </lineage>
</organism>
<dbReference type="EMBL" id="FCOF02000014">
    <property type="protein sequence ID" value="SAK68408.1"/>
    <property type="molecule type" value="Genomic_DNA"/>
</dbReference>
<evidence type="ECO:0000313" key="1">
    <source>
        <dbReference type="EMBL" id="SAK68408.1"/>
    </source>
</evidence>
<dbReference type="AlphaFoldDB" id="A0A158BEB0"/>
<dbReference type="Proteomes" id="UP000054870">
    <property type="component" value="Unassembled WGS sequence"/>
</dbReference>